<name>A0A345IJT6_9DEIO</name>
<protein>
    <submittedName>
        <fullName evidence="1">Uncharacterized protein</fullName>
    </submittedName>
</protein>
<organism evidence="1 2">
    <name type="scientific">Deinococcus wulumuqiensis</name>
    <dbReference type="NCBI Taxonomy" id="980427"/>
    <lineage>
        <taxon>Bacteria</taxon>
        <taxon>Thermotogati</taxon>
        <taxon>Deinococcota</taxon>
        <taxon>Deinococci</taxon>
        <taxon>Deinococcales</taxon>
        <taxon>Deinococcaceae</taxon>
        <taxon>Deinococcus</taxon>
    </lineage>
</organism>
<accession>A0A345IJT6</accession>
<proteinExistence type="predicted"/>
<dbReference type="KEGG" id="dwu:DVJ83_00370"/>
<dbReference type="EMBL" id="CP031158">
    <property type="protein sequence ID" value="AXG99958.1"/>
    <property type="molecule type" value="Genomic_DNA"/>
</dbReference>
<evidence type="ECO:0000313" key="2">
    <source>
        <dbReference type="Proteomes" id="UP000253744"/>
    </source>
</evidence>
<sequence>MHDVAGFEGGGGGRHGGHSRAVPLEQFSELRDARNGTPHPSILSCGAVPVCCAALQVRPAPCFALALCELSQSARQKDVIRIPLNSCTVGKAPPVHPYRRIRIFSYSHPLCCAALQVGLNLKLPDSIGIRITSFCQML</sequence>
<dbReference type="AlphaFoldDB" id="A0A345IJT6"/>
<dbReference type="AntiFam" id="ANF00254">
    <property type="entry name" value="DNA repeat"/>
</dbReference>
<evidence type="ECO:0000313" key="1">
    <source>
        <dbReference type="EMBL" id="AXG99958.1"/>
    </source>
</evidence>
<dbReference type="Proteomes" id="UP000253744">
    <property type="component" value="Chromosome"/>
</dbReference>
<gene>
    <name evidence="1" type="ORF">DVJ83_00370</name>
</gene>
<reference evidence="1 2" key="1">
    <citation type="submission" date="2018-07" db="EMBL/GenBank/DDBJ databases">
        <title>Complete Genome and Methylome Analysis of Deinococcus wulumuqiensis NEB 479.</title>
        <authorList>
            <person name="Fomenkov A."/>
            <person name="Luyten Y."/>
            <person name="Vincze T."/>
            <person name="Anton B.P."/>
            <person name="Clark T."/>
            <person name="Roberts R.J."/>
            <person name="Morgan R.D."/>
        </authorList>
    </citation>
    <scope>NUCLEOTIDE SEQUENCE [LARGE SCALE GENOMIC DNA]</scope>
    <source>
        <strain evidence="1 2">NEB 479</strain>
    </source>
</reference>